<feature type="region of interest" description="Disordered" evidence="1">
    <location>
        <begin position="767"/>
        <end position="794"/>
    </location>
</feature>
<feature type="compositionally biased region" description="Basic and acidic residues" evidence="1">
    <location>
        <begin position="55"/>
        <end position="65"/>
    </location>
</feature>
<feature type="compositionally biased region" description="Polar residues" evidence="1">
    <location>
        <begin position="311"/>
        <end position="321"/>
    </location>
</feature>
<dbReference type="Proteomes" id="UP000717515">
    <property type="component" value="Unassembled WGS sequence"/>
</dbReference>
<name>A0A9P8A3B7_MORAP</name>
<feature type="compositionally biased region" description="Basic and acidic residues" evidence="1">
    <location>
        <begin position="323"/>
        <end position="340"/>
    </location>
</feature>
<feature type="compositionally biased region" description="Basic and acidic residues" evidence="1">
    <location>
        <begin position="431"/>
        <end position="454"/>
    </location>
</feature>
<proteinExistence type="predicted"/>
<sequence length="924" mass="102270">MVASSSVPNSGPSIDWADDTDEEIDFAAPVFSDDEELAATLASNASSSTADYADSGDKDRREHAPAARYTAGFADGSNRSLDRRSQNHSTLQPQSSRARTNPAQPPYRDSPNNRHDRHANGPSSSSVKGSSRSFERENHWRSDARRDQGSGGSSPFGHAHGSPHADSDTLRSRRNDSRGGGPRSARQVIPLPPKPRGAIDANSRQQYDRSRSPSYRAHSPQPDSDRPWEHSRQFGSSPKSHGGRSLSPAHTPHHSGLSTRSSNHSRPPRTYMDQIAQANERPRRHSRDQSSEGRWEKTPHEDKPYPVNHQPVHSASPNNDTIYFKRRDGRPIEADSRERGSSGTMYHEQVEANNARHRSSNSHTSTNDKWEKTVLTEPDLPYPEKPIILVTSGSKVHQKDSKARTHHQPETAPVVAAPEKFSSSPRGTRGKGKEQNKRKSKDRPMHVADEKDQQDNGASSEKPWWEQSTYGAGSKAKKDDSTAGSGKGATSEGNLSKTVPSAKETAKAPVKPKDTPTSATEAKDAAGEVPWWEQSTYKAKPKTAAGEAASQQASAPTKSESETMARREALGKKTLTSGIEDLTLVSRGGDDSGSSHSLKSRSVQELVFSEIKAMIYRYEDQYGRDKLVPIPARTRQSDEMDRILESFRKLREGLFATQTFYEQSILCSLYAGNIPELTKALHYLIQEVYPAAHTADPSHGSSPAKVIVPIKSQRFLSLYILYHIAKPTRSVAPSADAMDSFSQVILYPRTETDQCIASLLHEYEIHQQIQQQHEQQKQSKGSHHASDKGDLQEPSVLGPELMFVLAYWKTLRTNNWIQRERLLHPRAGHTPVSWDQRLMIRHSMGDALGTARGQTVAAMSKAYYSLPISAMAEAVGLVEPRQGAQIAKAEEGKVTQWVTKLQSSYGLLPYIIIRDDQLMFKAKS</sequence>
<feature type="region of interest" description="Disordered" evidence="1">
    <location>
        <begin position="41"/>
        <end position="565"/>
    </location>
</feature>
<comment type="caution">
    <text evidence="2">The sequence shown here is derived from an EMBL/GenBank/DDBJ whole genome shotgun (WGS) entry which is preliminary data.</text>
</comment>
<feature type="compositionally biased region" description="Polar residues" evidence="1">
    <location>
        <begin position="1"/>
        <end position="12"/>
    </location>
</feature>
<feature type="compositionally biased region" description="Basic and acidic residues" evidence="1">
    <location>
        <begin position="397"/>
        <end position="409"/>
    </location>
</feature>
<feature type="compositionally biased region" description="Basic and acidic residues" evidence="1">
    <location>
        <begin position="133"/>
        <end position="148"/>
    </location>
</feature>
<feature type="compositionally biased region" description="Polar residues" evidence="1">
    <location>
        <begin position="87"/>
        <end position="102"/>
    </location>
</feature>
<feature type="compositionally biased region" description="Low complexity" evidence="1">
    <location>
        <begin position="123"/>
        <end position="132"/>
    </location>
</feature>
<accession>A0A9P8A3B7</accession>
<feature type="compositionally biased region" description="Low complexity" evidence="1">
    <location>
        <begin position="41"/>
        <end position="50"/>
    </location>
</feature>
<reference evidence="2" key="1">
    <citation type="submission" date="2021-07" db="EMBL/GenBank/DDBJ databases">
        <title>Draft genome of Mortierella alpina, strain LL118, isolated from an aspen leaf litter sample.</title>
        <authorList>
            <person name="Yang S."/>
            <person name="Vinatzer B.A."/>
        </authorList>
    </citation>
    <scope>NUCLEOTIDE SEQUENCE</scope>
    <source>
        <strain evidence="2">LL118</strain>
    </source>
</reference>
<evidence type="ECO:0000313" key="2">
    <source>
        <dbReference type="EMBL" id="KAG9323553.1"/>
    </source>
</evidence>
<feature type="compositionally biased region" description="Basic and acidic residues" evidence="1">
    <location>
        <begin position="223"/>
        <end position="232"/>
    </location>
</feature>
<evidence type="ECO:0000313" key="3">
    <source>
        <dbReference type="Proteomes" id="UP000717515"/>
    </source>
</evidence>
<evidence type="ECO:0000256" key="1">
    <source>
        <dbReference type="SAM" id="MobiDB-lite"/>
    </source>
</evidence>
<dbReference type="EMBL" id="JAIFTL010000096">
    <property type="protein sequence ID" value="KAG9323553.1"/>
    <property type="molecule type" value="Genomic_DNA"/>
</dbReference>
<protein>
    <submittedName>
        <fullName evidence="2">Uncharacterized protein</fullName>
    </submittedName>
</protein>
<feature type="compositionally biased region" description="Low complexity" evidence="1">
    <location>
        <begin position="544"/>
        <end position="555"/>
    </location>
</feature>
<feature type="compositionally biased region" description="Basic and acidic residues" evidence="1">
    <location>
        <begin position="287"/>
        <end position="304"/>
    </location>
</feature>
<feature type="region of interest" description="Disordered" evidence="1">
    <location>
        <begin position="1"/>
        <end position="22"/>
    </location>
</feature>
<dbReference type="AlphaFoldDB" id="A0A9P8A3B7"/>
<gene>
    <name evidence="2" type="ORF">KVV02_003077</name>
</gene>
<feature type="compositionally biased region" description="Polar residues" evidence="1">
    <location>
        <begin position="256"/>
        <end position="265"/>
    </location>
</feature>
<organism evidence="2 3">
    <name type="scientific">Mortierella alpina</name>
    <name type="common">Oleaginous fungus</name>
    <name type="synonym">Mortierella renispora</name>
    <dbReference type="NCBI Taxonomy" id="64518"/>
    <lineage>
        <taxon>Eukaryota</taxon>
        <taxon>Fungi</taxon>
        <taxon>Fungi incertae sedis</taxon>
        <taxon>Mucoromycota</taxon>
        <taxon>Mortierellomycotina</taxon>
        <taxon>Mortierellomycetes</taxon>
        <taxon>Mortierellales</taxon>
        <taxon>Mortierellaceae</taxon>
        <taxon>Mortierella</taxon>
    </lineage>
</organism>
<feature type="compositionally biased region" description="Basic and acidic residues" evidence="1">
    <location>
        <begin position="163"/>
        <end position="177"/>
    </location>
</feature>